<accession>A0ABD3IA03</accession>
<dbReference type="AlphaFoldDB" id="A0ABD3IA03"/>
<dbReference type="Proteomes" id="UP001633002">
    <property type="component" value="Unassembled WGS sequence"/>
</dbReference>
<dbReference type="EMBL" id="JBJQOH010000001">
    <property type="protein sequence ID" value="KAL3700156.1"/>
    <property type="molecule type" value="Genomic_DNA"/>
</dbReference>
<name>A0ABD3IA03_9MARC</name>
<reference evidence="1 2" key="1">
    <citation type="submission" date="2024-09" db="EMBL/GenBank/DDBJ databases">
        <title>Chromosome-scale assembly of Riccia sorocarpa.</title>
        <authorList>
            <person name="Paukszto L."/>
        </authorList>
    </citation>
    <scope>NUCLEOTIDE SEQUENCE [LARGE SCALE GENOMIC DNA]</scope>
    <source>
        <strain evidence="1">LP-2024</strain>
        <tissue evidence="1">Aerial parts of the thallus</tissue>
    </source>
</reference>
<gene>
    <name evidence="1" type="ORF">R1sor_018178</name>
</gene>
<protein>
    <submittedName>
        <fullName evidence="1">Uncharacterized protein</fullName>
    </submittedName>
</protein>
<sequence length="130" mass="14040">MVMGGSITIAAFSHMLITTAAHTRGLGSFGGVWKEIVSPAELKTQFPEFVKAVKEFYGQEDLSLGPDDSESLLGCAISAYGETVPARKRSMFTDRFAFLLGYLGSHEAPVNVGECSESNLERAMGEISWV</sequence>
<organism evidence="1 2">
    <name type="scientific">Riccia sorocarpa</name>
    <dbReference type="NCBI Taxonomy" id="122646"/>
    <lineage>
        <taxon>Eukaryota</taxon>
        <taxon>Viridiplantae</taxon>
        <taxon>Streptophyta</taxon>
        <taxon>Embryophyta</taxon>
        <taxon>Marchantiophyta</taxon>
        <taxon>Marchantiopsida</taxon>
        <taxon>Marchantiidae</taxon>
        <taxon>Marchantiales</taxon>
        <taxon>Ricciaceae</taxon>
        <taxon>Riccia</taxon>
    </lineage>
</organism>
<evidence type="ECO:0000313" key="1">
    <source>
        <dbReference type="EMBL" id="KAL3700156.1"/>
    </source>
</evidence>
<evidence type="ECO:0000313" key="2">
    <source>
        <dbReference type="Proteomes" id="UP001633002"/>
    </source>
</evidence>
<proteinExistence type="predicted"/>
<keyword evidence="2" id="KW-1185">Reference proteome</keyword>
<comment type="caution">
    <text evidence="1">The sequence shown here is derived from an EMBL/GenBank/DDBJ whole genome shotgun (WGS) entry which is preliminary data.</text>
</comment>